<name>A0AC35TYE7_9BILA</name>
<evidence type="ECO:0000313" key="1">
    <source>
        <dbReference type="Proteomes" id="UP000095286"/>
    </source>
</evidence>
<accession>A0AC35TYE7</accession>
<dbReference type="Proteomes" id="UP000095286">
    <property type="component" value="Unplaced"/>
</dbReference>
<reference evidence="2" key="1">
    <citation type="submission" date="2016-11" db="UniProtKB">
        <authorList>
            <consortium name="WormBaseParasite"/>
        </authorList>
    </citation>
    <scope>IDENTIFICATION</scope>
    <source>
        <strain evidence="2">KR3021</strain>
    </source>
</reference>
<evidence type="ECO:0000313" key="2">
    <source>
        <dbReference type="WBParaSite" id="RSKR_0000571000.1"/>
    </source>
</evidence>
<dbReference type="WBParaSite" id="RSKR_0000571000.1">
    <property type="protein sequence ID" value="RSKR_0000571000.1"/>
    <property type="gene ID" value="RSKR_0000571000"/>
</dbReference>
<proteinExistence type="predicted"/>
<sequence>MSKSELLSVNAVHTGLPPTGSMRLKQPHQPRKRQPSVDSVTKSSCCLSKTFICNLMTFASRSRRKGDTNKENRVTPCVNKKTGISLSTHTNINPNSQIYKAEKQINRSDLCICDSIDNEMLKRLVALPSGMNKCEWIASHVLPIFENVNALCGSISELCTASTCNVMTYPGCPKAYWLDERGKRYVYSATNYIDSVMSFCEKTRTNEAFFPTKYGNDFSPCYEQQCKKIFKLLWHCCGHLYGKHWDDLGRLNLRSQCSMLLAHILTIGKEFGLLDSKDLVSIHHIVNLIRPYYIQNPAGTNLSPSIHNNQENSHGSCSSSRVPTSKSGSWGGYPSPNVLGSKAYAQTC</sequence>
<organism evidence="1 2">
    <name type="scientific">Rhabditophanes sp. KR3021</name>
    <dbReference type="NCBI Taxonomy" id="114890"/>
    <lineage>
        <taxon>Eukaryota</taxon>
        <taxon>Metazoa</taxon>
        <taxon>Ecdysozoa</taxon>
        <taxon>Nematoda</taxon>
        <taxon>Chromadorea</taxon>
        <taxon>Rhabditida</taxon>
        <taxon>Tylenchina</taxon>
        <taxon>Panagrolaimomorpha</taxon>
        <taxon>Strongyloidoidea</taxon>
        <taxon>Alloionematidae</taxon>
        <taxon>Rhabditophanes</taxon>
    </lineage>
</organism>
<protein>
    <submittedName>
        <fullName evidence="2">MOB kinase activator-like 2</fullName>
    </submittedName>
</protein>